<proteinExistence type="predicted"/>
<organism evidence="1">
    <name type="scientific">metagenome</name>
    <dbReference type="NCBI Taxonomy" id="256318"/>
    <lineage>
        <taxon>unclassified sequences</taxon>
        <taxon>metagenomes</taxon>
    </lineage>
</organism>
<reference evidence="1" key="1">
    <citation type="submission" date="2015-08" db="EMBL/GenBank/DDBJ databases">
        <authorList>
            <person name="Babu N.S."/>
            <person name="Beckwith C.J."/>
            <person name="Beseler K.G."/>
            <person name="Brison A."/>
            <person name="Carone J.V."/>
            <person name="Caskin T.P."/>
            <person name="Diamond M."/>
            <person name="Durham M.E."/>
            <person name="Foxe J.M."/>
            <person name="Go M."/>
            <person name="Henderson B.A."/>
            <person name="Jones I.B."/>
            <person name="McGettigan J.A."/>
            <person name="Micheletti S.J."/>
            <person name="Nasrallah M.E."/>
            <person name="Ortiz D."/>
            <person name="Piller C.R."/>
            <person name="Privatt S.R."/>
            <person name="Schneider S.L."/>
            <person name="Sharp S."/>
            <person name="Smith T.C."/>
            <person name="Stanton J.D."/>
            <person name="Ullery H.E."/>
            <person name="Wilson R.J."/>
            <person name="Serrano M.G."/>
            <person name="Buck G."/>
            <person name="Lee V."/>
            <person name="Wang Y."/>
            <person name="Carvalho R."/>
            <person name="Voegtly L."/>
            <person name="Shi R."/>
            <person name="Duckworth R."/>
            <person name="Johnson A."/>
            <person name="Loviza R."/>
            <person name="Walstead R."/>
            <person name="Shah Z."/>
            <person name="Kiflezghi M."/>
            <person name="Wade K."/>
            <person name="Ball S.L."/>
            <person name="Bradley K.W."/>
            <person name="Asai D.J."/>
            <person name="Bowman C.A."/>
            <person name="Russell D.A."/>
            <person name="Pope W.H."/>
            <person name="Jacobs-Sera D."/>
            <person name="Hendrix R.W."/>
            <person name="Hatfull G.F."/>
        </authorList>
    </citation>
    <scope>NUCLEOTIDE SEQUENCE</scope>
</reference>
<protein>
    <submittedName>
        <fullName evidence="1">Uncharacterized protein</fullName>
    </submittedName>
</protein>
<dbReference type="AlphaFoldDB" id="A0A2P2C2W8"/>
<name>A0A2P2C2W8_9ZZZZ</name>
<accession>A0A2P2C2W8</accession>
<sequence>MTLQMWTATLAEARTAWEEQSEGLDGPRKNLAQADPTLLGDAVQGAADAFLTTWEQRVLALRDQASGHADALAQTMYDFLITDQDSVRATQQLLMWDDRDTMPVEPVEVGGP</sequence>
<dbReference type="EMBL" id="CZKB01000003">
    <property type="protein sequence ID" value="CUR56365.1"/>
    <property type="molecule type" value="Genomic_DNA"/>
</dbReference>
<gene>
    <name evidence="1" type="ORF">NOCA1110049</name>
</gene>
<evidence type="ECO:0000313" key="1">
    <source>
        <dbReference type="EMBL" id="CUR56365.1"/>
    </source>
</evidence>